<keyword evidence="9" id="KW-1185">Reference proteome</keyword>
<feature type="compositionally biased region" description="Basic residues" evidence="7">
    <location>
        <begin position="400"/>
        <end position="409"/>
    </location>
</feature>
<dbReference type="GO" id="GO:0005886">
    <property type="term" value="C:plasma membrane"/>
    <property type="evidence" value="ECO:0007669"/>
    <property type="project" value="UniProtKB-SubCell"/>
</dbReference>
<dbReference type="EMBL" id="DS268437">
    <property type="protein sequence ID" value="EFO99183.1"/>
    <property type="molecule type" value="Genomic_DNA"/>
</dbReference>
<dbReference type="HOGENOM" id="CLU_038205_0_0_1"/>
<feature type="region of interest" description="Disordered" evidence="7">
    <location>
        <begin position="400"/>
        <end position="440"/>
    </location>
</feature>
<evidence type="ECO:0000256" key="7">
    <source>
        <dbReference type="SAM" id="MobiDB-lite"/>
    </source>
</evidence>
<reference evidence="8" key="1">
    <citation type="submission" date="2007-07" db="EMBL/GenBank/DDBJ databases">
        <title>PCAP assembly of the Caenorhabditis remanei genome.</title>
        <authorList>
            <consortium name="The Caenorhabditis remanei Sequencing Consortium"/>
            <person name="Wilson R.K."/>
        </authorList>
    </citation>
    <scope>NUCLEOTIDE SEQUENCE [LARGE SCALE GENOMIC DNA]</scope>
    <source>
        <strain evidence="8">PB4641</strain>
    </source>
</reference>
<evidence type="ECO:0000256" key="1">
    <source>
        <dbReference type="ARBA" id="ARBA00004236"/>
    </source>
</evidence>
<evidence type="ECO:0000256" key="4">
    <source>
        <dbReference type="ARBA" id="ARBA00022490"/>
    </source>
</evidence>
<dbReference type="PANTHER" id="PTHR31220:SF1">
    <property type="entry name" value="GH21176P"/>
    <property type="match status" value="1"/>
</dbReference>
<feature type="region of interest" description="Disordered" evidence="7">
    <location>
        <begin position="473"/>
        <end position="516"/>
    </location>
</feature>
<evidence type="ECO:0000313" key="8">
    <source>
        <dbReference type="EMBL" id="EFO99183.1"/>
    </source>
</evidence>
<evidence type="ECO:0000256" key="6">
    <source>
        <dbReference type="ARBA" id="ARBA00034482"/>
    </source>
</evidence>
<dbReference type="STRING" id="31234.E3MDG8"/>
<keyword evidence="5" id="KW-0472">Membrane</keyword>
<gene>
    <name evidence="8" type="ORF">CRE_17813</name>
</gene>
<accession>E3MDG8</accession>
<dbReference type="GO" id="GO:0046854">
    <property type="term" value="P:phosphatidylinositol phosphate biosynthetic process"/>
    <property type="evidence" value="ECO:0007669"/>
    <property type="project" value="TreeGrafter"/>
</dbReference>
<protein>
    <recommendedName>
        <fullName evidence="10">Hyccin</fullName>
    </recommendedName>
</protein>
<dbReference type="Pfam" id="PF09790">
    <property type="entry name" value="Hyccin"/>
    <property type="match status" value="1"/>
</dbReference>
<name>E3MDG8_CAERE</name>
<comment type="similarity">
    <text evidence="6">Belongs to the Hyccin family.</text>
</comment>
<proteinExistence type="inferred from homology"/>
<evidence type="ECO:0000256" key="5">
    <source>
        <dbReference type="ARBA" id="ARBA00023136"/>
    </source>
</evidence>
<dbReference type="InParanoid" id="E3MDG8"/>
<evidence type="ECO:0000313" key="9">
    <source>
        <dbReference type="Proteomes" id="UP000008281"/>
    </source>
</evidence>
<dbReference type="FunCoup" id="E3MDG8">
    <property type="interactions" value="2675"/>
</dbReference>
<evidence type="ECO:0008006" key="10">
    <source>
        <dbReference type="Google" id="ProtNLM"/>
    </source>
</evidence>
<sequence length="516" mass="58378">MNADQLSDFFLEVAASGAAIPNKLADKREENHLKKKFLNKVAPNSLFAANYIASNYTDVDLIQSIIGQILAIYYKEGVLRLYALQFVPGFVSLYLLALSKKQHKSISLFETFLIAIYNEEIVENADNSEKKSTLQMEDIRIPSIRHHSVYHDPAKIQVQTDVPIARNANITPVLNTLRFGPFPSVSKMNGENKFMVINRILFSVNESLFEVASEVAARYVCLGTLSVCRSGFTFPETAFRSRVLETESHEVIEDFSRKPRQQVTGEFLNHLLRGCYLALFNGAADLALRAVDAIHLRAQYEMLPDTLLVVNSLRNSLLDNMWSKEKRGELMWTRPQHKENVKHRGMVTNASLKMKRMPEDIPVQENQKESSTSRFNNMIDEGIDHLHDLKKKVVNIKGGLHHKMHRRRKSVEPEETELQTIKEEKPVESSVSVESDASSPSTVIHKPIVLNGEDVERRLRDMAVVELDYEKELEKKSKANGDHSPATTSPEPKGAFTMAGLRHMDSGGSTYRSIDN</sequence>
<organism evidence="9">
    <name type="scientific">Caenorhabditis remanei</name>
    <name type="common">Caenorhabditis vulgaris</name>
    <dbReference type="NCBI Taxonomy" id="31234"/>
    <lineage>
        <taxon>Eukaryota</taxon>
        <taxon>Metazoa</taxon>
        <taxon>Ecdysozoa</taxon>
        <taxon>Nematoda</taxon>
        <taxon>Chromadorea</taxon>
        <taxon>Rhabditida</taxon>
        <taxon>Rhabditina</taxon>
        <taxon>Rhabditomorpha</taxon>
        <taxon>Rhabditoidea</taxon>
        <taxon>Rhabditidae</taxon>
        <taxon>Peloderinae</taxon>
        <taxon>Caenorhabditis</taxon>
    </lineage>
</organism>
<feature type="compositionally biased region" description="Polar residues" evidence="7">
    <location>
        <begin position="507"/>
        <end position="516"/>
    </location>
</feature>
<dbReference type="GO" id="GO:0072659">
    <property type="term" value="P:protein localization to plasma membrane"/>
    <property type="evidence" value="ECO:0007669"/>
    <property type="project" value="TreeGrafter"/>
</dbReference>
<dbReference type="eggNOG" id="KOG4688">
    <property type="taxonomic scope" value="Eukaryota"/>
</dbReference>
<keyword evidence="3" id="KW-1003">Cell membrane</keyword>
<dbReference type="OMA" id="YEFYADV"/>
<dbReference type="Proteomes" id="UP000008281">
    <property type="component" value="Unassembled WGS sequence"/>
</dbReference>
<dbReference type="AlphaFoldDB" id="E3MDG8"/>
<evidence type="ECO:0000256" key="2">
    <source>
        <dbReference type="ARBA" id="ARBA00004514"/>
    </source>
</evidence>
<keyword evidence="4" id="KW-0963">Cytoplasm</keyword>
<evidence type="ECO:0000256" key="3">
    <source>
        <dbReference type="ARBA" id="ARBA00022475"/>
    </source>
</evidence>
<dbReference type="GO" id="GO:0005829">
    <property type="term" value="C:cytosol"/>
    <property type="evidence" value="ECO:0007669"/>
    <property type="project" value="UniProtKB-SubCell"/>
</dbReference>
<dbReference type="PANTHER" id="PTHR31220">
    <property type="entry name" value="HYCCIN RELATED"/>
    <property type="match status" value="1"/>
</dbReference>
<feature type="compositionally biased region" description="Low complexity" evidence="7">
    <location>
        <begin position="428"/>
        <end position="440"/>
    </location>
</feature>
<dbReference type="InterPro" id="IPR018619">
    <property type="entry name" value="Hyccin"/>
</dbReference>
<dbReference type="OrthoDB" id="18937at2759"/>
<comment type="subcellular location">
    <subcellularLocation>
        <location evidence="1">Cell membrane</location>
    </subcellularLocation>
    <subcellularLocation>
        <location evidence="2">Cytoplasm</location>
        <location evidence="2">Cytosol</location>
    </subcellularLocation>
</comment>